<accession>A0A8J5QGI9</accession>
<dbReference type="OrthoDB" id="5587616at2759"/>
<dbReference type="InterPro" id="IPR051730">
    <property type="entry name" value="NASP-like"/>
</dbReference>
<name>A0A8J5QGI9_9ASCO</name>
<evidence type="ECO:0000313" key="5">
    <source>
        <dbReference type="EMBL" id="KAG7660776.1"/>
    </source>
</evidence>
<evidence type="ECO:0000256" key="1">
    <source>
        <dbReference type="ARBA" id="ARBA00022737"/>
    </source>
</evidence>
<feature type="compositionally biased region" description="Basic and acidic residues" evidence="3">
    <location>
        <begin position="389"/>
        <end position="402"/>
    </location>
</feature>
<organism evidence="5 6">
    <name type="scientific">[Candida] subhashii</name>
    <dbReference type="NCBI Taxonomy" id="561895"/>
    <lineage>
        <taxon>Eukaryota</taxon>
        <taxon>Fungi</taxon>
        <taxon>Dikarya</taxon>
        <taxon>Ascomycota</taxon>
        <taxon>Saccharomycotina</taxon>
        <taxon>Pichiomycetes</taxon>
        <taxon>Debaryomycetaceae</taxon>
        <taxon>Spathaspora</taxon>
    </lineage>
</organism>
<keyword evidence="1" id="KW-0677">Repeat</keyword>
<reference evidence="5 6" key="1">
    <citation type="journal article" date="2021" name="DNA Res.">
        <title>Genome analysis of Candida subhashii reveals its hybrid nature and dual mitochondrial genome conformations.</title>
        <authorList>
            <person name="Mixao V."/>
            <person name="Hegedusova E."/>
            <person name="Saus E."/>
            <person name="Pryszcz L.P."/>
            <person name="Cillingova A."/>
            <person name="Nosek J."/>
            <person name="Gabaldon T."/>
        </authorList>
    </citation>
    <scope>NUCLEOTIDE SEQUENCE [LARGE SCALE GENOMIC DNA]</scope>
    <source>
        <strain evidence="5 6">CBS 10753</strain>
    </source>
</reference>
<dbReference type="AlphaFoldDB" id="A0A8J5QGI9"/>
<keyword evidence="6" id="KW-1185">Reference proteome</keyword>
<keyword evidence="2" id="KW-0802">TPR repeat</keyword>
<feature type="region of interest" description="Disordered" evidence="3">
    <location>
        <begin position="76"/>
        <end position="164"/>
    </location>
</feature>
<dbReference type="GO" id="GO:0005654">
    <property type="term" value="C:nucleoplasm"/>
    <property type="evidence" value="ECO:0007669"/>
    <property type="project" value="TreeGrafter"/>
</dbReference>
<feature type="compositionally biased region" description="Polar residues" evidence="3">
    <location>
        <begin position="342"/>
        <end position="364"/>
    </location>
</feature>
<dbReference type="EMBL" id="JAGSYN010000274">
    <property type="protein sequence ID" value="KAG7660776.1"/>
    <property type="molecule type" value="Genomic_DNA"/>
</dbReference>
<sequence>MSFSTTVTYSPEITKLISEGSRAYSSKDYDLASEKYGEACEKYSGEHEGSEDADLLFLYGKAIFQSAVSKSEVFGGAGASASKTNGDSDAEGDEEGEAEKDEDDQFQFYDAEPIEGDNEEDEQGSEEDGDEGPQMAEEDDEDDEPETTKGDDNKNEGQDEEEQSEFEIAWEILDLTRNLLEEKLEGLNKGDLTPPYILDKNASITNEYVVVLQKLSEVYDILGEVSLETENFPQAAIDLKKCLDLRLELYKSSNSLISESHYKLALALEFCGDDSESKSKAQEQIKLAIDSVKARNQDETNEDRTKDNEEMIQELEAKYVDLGNDELKAQADMIKGLLGQVTSEASSGPQEGSSSATAINNLTSMVKKKTKDAKVNDLTGMVKKRKAPKKDPSEANKKVKTD</sequence>
<evidence type="ECO:0000259" key="4">
    <source>
        <dbReference type="Pfam" id="PF10516"/>
    </source>
</evidence>
<proteinExistence type="predicted"/>
<dbReference type="PANTHER" id="PTHR15081">
    <property type="entry name" value="NUCLEAR AUTOANTIGENIC SPERM PROTEIN NASP -RELATED"/>
    <property type="match status" value="1"/>
</dbReference>
<evidence type="ECO:0000313" key="6">
    <source>
        <dbReference type="Proteomes" id="UP000694255"/>
    </source>
</evidence>
<dbReference type="GO" id="GO:0042393">
    <property type="term" value="F:histone binding"/>
    <property type="evidence" value="ECO:0007669"/>
    <property type="project" value="TreeGrafter"/>
</dbReference>
<feature type="compositionally biased region" description="Acidic residues" evidence="3">
    <location>
        <begin position="88"/>
        <end position="105"/>
    </location>
</feature>
<dbReference type="GO" id="GO:0006335">
    <property type="term" value="P:DNA replication-dependent chromatin assembly"/>
    <property type="evidence" value="ECO:0007669"/>
    <property type="project" value="TreeGrafter"/>
</dbReference>
<dbReference type="PANTHER" id="PTHR15081:SF1">
    <property type="entry name" value="NUCLEAR AUTOANTIGENIC SPERM PROTEIN"/>
    <property type="match status" value="1"/>
</dbReference>
<dbReference type="GeneID" id="73472538"/>
<feature type="compositionally biased region" description="Acidic residues" evidence="3">
    <location>
        <begin position="112"/>
        <end position="145"/>
    </location>
</feature>
<dbReference type="RefSeq" id="XP_049261009.1">
    <property type="nucleotide sequence ID" value="XM_049409836.1"/>
</dbReference>
<dbReference type="GO" id="GO:0034080">
    <property type="term" value="P:CENP-A containing chromatin assembly"/>
    <property type="evidence" value="ECO:0007669"/>
    <property type="project" value="TreeGrafter"/>
</dbReference>
<evidence type="ECO:0000256" key="3">
    <source>
        <dbReference type="SAM" id="MobiDB-lite"/>
    </source>
</evidence>
<gene>
    <name evidence="5" type="ORF">J8A68_005738</name>
</gene>
<evidence type="ECO:0000256" key="2">
    <source>
        <dbReference type="ARBA" id="ARBA00022803"/>
    </source>
</evidence>
<protein>
    <recommendedName>
        <fullName evidence="4">Tetratricopeptide SHNi-TPR domain-containing protein</fullName>
    </recommendedName>
</protein>
<dbReference type="InterPro" id="IPR019544">
    <property type="entry name" value="Tetratricopeptide_SHNi-TPR_dom"/>
</dbReference>
<dbReference type="Proteomes" id="UP000694255">
    <property type="component" value="Unassembled WGS sequence"/>
</dbReference>
<feature type="compositionally biased region" description="Basic and acidic residues" evidence="3">
    <location>
        <begin position="146"/>
        <end position="157"/>
    </location>
</feature>
<feature type="domain" description="Tetratricopeptide SHNi-TPR" evidence="4">
    <location>
        <begin position="216"/>
        <end position="251"/>
    </location>
</feature>
<dbReference type="Pfam" id="PF10516">
    <property type="entry name" value="SHNi-TPR"/>
    <property type="match status" value="1"/>
</dbReference>
<feature type="region of interest" description="Disordered" evidence="3">
    <location>
        <begin position="342"/>
        <end position="402"/>
    </location>
</feature>
<comment type="caution">
    <text evidence="5">The sequence shown here is derived from an EMBL/GenBank/DDBJ whole genome shotgun (WGS) entry which is preliminary data.</text>
</comment>